<feature type="transmembrane region" description="Helical" evidence="1">
    <location>
        <begin position="165"/>
        <end position="185"/>
    </location>
</feature>
<feature type="transmembrane region" description="Helical" evidence="1">
    <location>
        <begin position="191"/>
        <end position="211"/>
    </location>
</feature>
<protein>
    <recommendedName>
        <fullName evidence="4">DUF4013 domain-containing protein</fullName>
    </recommendedName>
</protein>
<accession>A0A1I6HWM3</accession>
<evidence type="ECO:0000313" key="2">
    <source>
        <dbReference type="EMBL" id="SFR58610.1"/>
    </source>
</evidence>
<evidence type="ECO:0000313" key="3">
    <source>
        <dbReference type="Proteomes" id="UP000243250"/>
    </source>
</evidence>
<dbReference type="OrthoDB" id="107590at2157"/>
<feature type="transmembrane region" description="Helical" evidence="1">
    <location>
        <begin position="77"/>
        <end position="101"/>
    </location>
</feature>
<dbReference type="EMBL" id="FOYS01000004">
    <property type="protein sequence ID" value="SFR58610.1"/>
    <property type="molecule type" value="Genomic_DNA"/>
</dbReference>
<keyword evidence="1" id="KW-0472">Membrane</keyword>
<name>A0A1I6HWM3_9EURY</name>
<dbReference type="InterPro" id="IPR025098">
    <property type="entry name" value="DUF4013"/>
</dbReference>
<keyword evidence="1" id="KW-1133">Transmembrane helix</keyword>
<dbReference type="Proteomes" id="UP000243250">
    <property type="component" value="Unassembled WGS sequence"/>
</dbReference>
<dbReference type="AlphaFoldDB" id="A0A1I6HWM3"/>
<proteinExistence type="predicted"/>
<evidence type="ECO:0008006" key="4">
    <source>
        <dbReference type="Google" id="ProtNLM"/>
    </source>
</evidence>
<feature type="transmembrane region" description="Helical" evidence="1">
    <location>
        <begin position="107"/>
        <end position="133"/>
    </location>
</feature>
<dbReference type="STRING" id="555875.SAMN04488124_2524"/>
<keyword evidence="3" id="KW-1185">Reference proteome</keyword>
<sequence length="236" mass="24861">MISESLNYVRNDEDWIRTVLIGGVLSLLSFLVVPTILVAGYLVRVIRSTMHGEEKPPAFDDWGDLAMDGLKAAIIGFVYMLIPGIVAGVLVGGSIFTIVLGQGSNGASILGSIGVVVGLLVAFVLGLLAAYVIPAAVANFAETDSLGKGFAIGELRPILTSGKYFTAWITGFAIILAASIVTGVLSVVPLLNLVIGAFLTFYAAVAAYYLIGNAWGELHDIQMQESDERPDEQAAI</sequence>
<dbReference type="Pfam" id="PF13197">
    <property type="entry name" value="DUF4013"/>
    <property type="match status" value="1"/>
</dbReference>
<gene>
    <name evidence="2" type="ORF">SAMN04488124_2524</name>
</gene>
<keyword evidence="1" id="KW-0812">Transmembrane</keyword>
<dbReference type="RefSeq" id="WP_089881440.1">
    <property type="nucleotide sequence ID" value="NZ_FOYS01000004.1"/>
</dbReference>
<reference evidence="3" key="1">
    <citation type="submission" date="2016-10" db="EMBL/GenBank/DDBJ databases">
        <authorList>
            <person name="Varghese N."/>
            <person name="Submissions S."/>
        </authorList>
    </citation>
    <scope>NUCLEOTIDE SEQUENCE [LARGE SCALE GENOMIC DNA]</scope>
    <source>
        <strain evidence="3">CGMCC 1.8711</strain>
    </source>
</reference>
<evidence type="ECO:0000256" key="1">
    <source>
        <dbReference type="SAM" id="Phobius"/>
    </source>
</evidence>
<organism evidence="2 3">
    <name type="scientific">Halogeometricum limi</name>
    <dbReference type="NCBI Taxonomy" id="555875"/>
    <lineage>
        <taxon>Archaea</taxon>
        <taxon>Methanobacteriati</taxon>
        <taxon>Methanobacteriota</taxon>
        <taxon>Stenosarchaea group</taxon>
        <taxon>Halobacteria</taxon>
        <taxon>Halobacteriales</taxon>
        <taxon>Haloferacaceae</taxon>
        <taxon>Halogeometricum</taxon>
    </lineage>
</organism>
<feature type="transmembrane region" description="Helical" evidence="1">
    <location>
        <begin position="20"/>
        <end position="43"/>
    </location>
</feature>